<dbReference type="InterPro" id="IPR013221">
    <property type="entry name" value="Mur_ligase_cen"/>
</dbReference>
<dbReference type="Pfam" id="PF21799">
    <property type="entry name" value="MurD-like_N"/>
    <property type="match status" value="1"/>
</dbReference>
<dbReference type="InterPro" id="IPR036565">
    <property type="entry name" value="Mur-like_cat_sf"/>
</dbReference>
<proteinExistence type="inferred from homology"/>
<accession>A0A1H3GBM2</accession>
<sequence length="470" mass="48631">MPLQAGKLAGAHVLVAGAGVTGKSVVRALTAQGAQVTVTDGNAERLAELDGLGAELMPGLSEPPAGTALVVTSPGWRPTAPLLVAAAEQGIEVIGDVELAWRIGQTRENPPVWLAITGTNGKTTTVGMLESMLRASGADAVACGNVGYAVLDAVLEGREVLAVELSSFQLHWSSTLAPLASVVLNLAEDHIDWHGSMDEYARAKGKIHTHSKHVVHNLNDEWSRRLADENASAEAVRVGFRLDTPKPGELGVVEDLLVDRAFVPDPVHAAEELGTLADVRPAGPHNVANALAAAALARAHGVSPADILKGLHEYQPAPHRAQEIAEVGGVRYINDSKATNPHAASGSLHAHADIVWIAGGQLKGASVDELVASIAGRLRGVVLLGVDSPVIAAAVSRHAPDVPLQTLPSGDDDPMTAAVHSASRMARPGDVVLLAPAAASLDMFRSYGHRGDAFASAVHRLAGEPTHDGG</sequence>
<dbReference type="UniPathway" id="UPA00219"/>
<dbReference type="SUPFAM" id="SSF53244">
    <property type="entry name" value="MurD-like peptide ligases, peptide-binding domain"/>
    <property type="match status" value="1"/>
</dbReference>
<evidence type="ECO:0000313" key="13">
    <source>
        <dbReference type="EMBL" id="SDY00457.1"/>
    </source>
</evidence>
<protein>
    <recommendedName>
        <fullName evidence="9 10">UDP-N-acetylmuramoylalanine--D-glutamate ligase</fullName>
        <ecNumber evidence="9 10">6.3.2.9</ecNumber>
    </recommendedName>
    <alternativeName>
        <fullName evidence="9">D-glutamic acid-adding enzyme</fullName>
    </alternativeName>
    <alternativeName>
        <fullName evidence="9">UDP-N-acetylmuramoyl-L-alanyl-D-glutamate synthetase</fullName>
    </alternativeName>
</protein>
<keyword evidence="7 9" id="KW-0067">ATP-binding</keyword>
<dbReference type="Pfam" id="PF08245">
    <property type="entry name" value="Mur_ligase_M"/>
    <property type="match status" value="1"/>
</dbReference>
<dbReference type="PANTHER" id="PTHR43692:SF1">
    <property type="entry name" value="UDP-N-ACETYLMURAMOYLALANINE--D-GLUTAMATE LIGASE"/>
    <property type="match status" value="1"/>
</dbReference>
<keyword evidence="4 9" id="KW-0436">Ligase</keyword>
<feature type="binding site" evidence="9">
    <location>
        <begin position="118"/>
        <end position="124"/>
    </location>
    <ligand>
        <name>ATP</name>
        <dbReference type="ChEBI" id="CHEBI:30616"/>
    </ligand>
</feature>
<dbReference type="InterPro" id="IPR036615">
    <property type="entry name" value="Mur_ligase_C_dom_sf"/>
</dbReference>
<dbReference type="SUPFAM" id="SSF51984">
    <property type="entry name" value="MurCD N-terminal domain"/>
    <property type="match status" value="1"/>
</dbReference>
<dbReference type="GO" id="GO:0051301">
    <property type="term" value="P:cell division"/>
    <property type="evidence" value="ECO:0007669"/>
    <property type="project" value="UniProtKB-KW"/>
</dbReference>
<evidence type="ECO:0000259" key="12">
    <source>
        <dbReference type="Pfam" id="PF08245"/>
    </source>
</evidence>
<dbReference type="RefSeq" id="WP_091290855.1">
    <property type="nucleotide sequence ID" value="NZ_FNON01000004.1"/>
</dbReference>
<comment type="function">
    <text evidence="9 10">Cell wall formation. Catalyzes the addition of glutamate to the nucleotide precursor UDP-N-acetylmuramoyl-L-alanine (UMA).</text>
</comment>
<dbReference type="InterPro" id="IPR018109">
    <property type="entry name" value="Folylpolyglutamate_synth_CS"/>
</dbReference>
<evidence type="ECO:0000256" key="2">
    <source>
        <dbReference type="ARBA" id="ARBA00004752"/>
    </source>
</evidence>
<evidence type="ECO:0000256" key="1">
    <source>
        <dbReference type="ARBA" id="ARBA00004496"/>
    </source>
</evidence>
<dbReference type="InterPro" id="IPR005762">
    <property type="entry name" value="MurD"/>
</dbReference>
<comment type="catalytic activity">
    <reaction evidence="9 10">
        <text>UDP-N-acetyl-alpha-D-muramoyl-L-alanine + D-glutamate + ATP = UDP-N-acetyl-alpha-D-muramoyl-L-alanyl-D-glutamate + ADP + phosphate + H(+)</text>
        <dbReference type="Rhea" id="RHEA:16429"/>
        <dbReference type="ChEBI" id="CHEBI:15378"/>
        <dbReference type="ChEBI" id="CHEBI:29986"/>
        <dbReference type="ChEBI" id="CHEBI:30616"/>
        <dbReference type="ChEBI" id="CHEBI:43474"/>
        <dbReference type="ChEBI" id="CHEBI:83898"/>
        <dbReference type="ChEBI" id="CHEBI:83900"/>
        <dbReference type="ChEBI" id="CHEBI:456216"/>
        <dbReference type="EC" id="6.3.2.9"/>
    </reaction>
</comment>
<dbReference type="Proteomes" id="UP000199515">
    <property type="component" value="Unassembled WGS sequence"/>
</dbReference>
<dbReference type="PANTHER" id="PTHR43692">
    <property type="entry name" value="UDP-N-ACETYLMURAMOYLALANINE--D-GLUTAMATE LIGASE"/>
    <property type="match status" value="1"/>
</dbReference>
<evidence type="ECO:0000256" key="6">
    <source>
        <dbReference type="ARBA" id="ARBA00022741"/>
    </source>
</evidence>
<dbReference type="GO" id="GO:0005524">
    <property type="term" value="F:ATP binding"/>
    <property type="evidence" value="ECO:0007669"/>
    <property type="project" value="UniProtKB-UniRule"/>
</dbReference>
<dbReference type="GO" id="GO:0008764">
    <property type="term" value="F:UDP-N-acetylmuramoylalanine-D-glutamate ligase activity"/>
    <property type="evidence" value="ECO:0007669"/>
    <property type="project" value="UniProtKB-UniRule"/>
</dbReference>
<comment type="pathway">
    <text evidence="2 9 10">Cell wall biogenesis; peptidoglycan biosynthesis.</text>
</comment>
<keyword evidence="3 9" id="KW-0963">Cytoplasm</keyword>
<dbReference type="GO" id="GO:0009252">
    <property type="term" value="P:peptidoglycan biosynthetic process"/>
    <property type="evidence" value="ECO:0007669"/>
    <property type="project" value="UniProtKB-UniRule"/>
</dbReference>
<comment type="subcellular location">
    <subcellularLocation>
        <location evidence="1 9 10">Cytoplasm</location>
    </subcellularLocation>
</comment>
<dbReference type="Gene3D" id="3.40.50.720">
    <property type="entry name" value="NAD(P)-binding Rossmann-like Domain"/>
    <property type="match status" value="1"/>
</dbReference>
<dbReference type="EMBL" id="FNON01000004">
    <property type="protein sequence ID" value="SDY00457.1"/>
    <property type="molecule type" value="Genomic_DNA"/>
</dbReference>
<dbReference type="GO" id="GO:0005737">
    <property type="term" value="C:cytoplasm"/>
    <property type="evidence" value="ECO:0007669"/>
    <property type="project" value="UniProtKB-SubCell"/>
</dbReference>
<dbReference type="GO" id="GO:0008360">
    <property type="term" value="P:regulation of cell shape"/>
    <property type="evidence" value="ECO:0007669"/>
    <property type="project" value="UniProtKB-KW"/>
</dbReference>
<evidence type="ECO:0000256" key="9">
    <source>
        <dbReference type="HAMAP-Rule" id="MF_00639"/>
    </source>
</evidence>
<feature type="domain" description="Mur ligase central" evidence="12">
    <location>
        <begin position="116"/>
        <end position="297"/>
    </location>
</feature>
<keyword evidence="14" id="KW-1185">Reference proteome</keyword>
<evidence type="ECO:0000256" key="8">
    <source>
        <dbReference type="ARBA" id="ARBA00023306"/>
    </source>
</evidence>
<evidence type="ECO:0000256" key="4">
    <source>
        <dbReference type="ARBA" id="ARBA00022598"/>
    </source>
</evidence>
<dbReference type="EC" id="6.3.2.9" evidence="9 10"/>
<feature type="domain" description="Mur ligase C-terminal" evidence="11">
    <location>
        <begin position="319"/>
        <end position="437"/>
    </location>
</feature>
<dbReference type="PROSITE" id="PS01011">
    <property type="entry name" value="FOLYLPOLYGLU_SYNT_1"/>
    <property type="match status" value="1"/>
</dbReference>
<evidence type="ECO:0000256" key="7">
    <source>
        <dbReference type="ARBA" id="ARBA00022840"/>
    </source>
</evidence>
<dbReference type="OrthoDB" id="9809796at2"/>
<comment type="similarity">
    <text evidence="9">Belongs to the MurCDEF family.</text>
</comment>
<keyword evidence="6 9" id="KW-0547">Nucleotide-binding</keyword>
<dbReference type="NCBIfam" id="TIGR01087">
    <property type="entry name" value="murD"/>
    <property type="match status" value="1"/>
</dbReference>
<keyword evidence="8 9" id="KW-0131">Cell cycle</keyword>
<reference evidence="13 14" key="1">
    <citation type="submission" date="2016-10" db="EMBL/GenBank/DDBJ databases">
        <authorList>
            <person name="de Groot N.N."/>
        </authorList>
    </citation>
    <scope>NUCLEOTIDE SEQUENCE [LARGE SCALE GENOMIC DNA]</scope>
    <source>
        <strain evidence="13 14">CPCC 202699</strain>
    </source>
</reference>
<evidence type="ECO:0000259" key="11">
    <source>
        <dbReference type="Pfam" id="PF02875"/>
    </source>
</evidence>
<gene>
    <name evidence="9" type="primary">murD</name>
    <name evidence="13" type="ORF">SAMN05421504_104192</name>
</gene>
<evidence type="ECO:0000256" key="5">
    <source>
        <dbReference type="ARBA" id="ARBA00022618"/>
    </source>
</evidence>
<dbReference type="InterPro" id="IPR004101">
    <property type="entry name" value="Mur_ligase_C"/>
</dbReference>
<organism evidence="13 14">
    <name type="scientific">Amycolatopsis xylanica</name>
    <dbReference type="NCBI Taxonomy" id="589385"/>
    <lineage>
        <taxon>Bacteria</taxon>
        <taxon>Bacillati</taxon>
        <taxon>Actinomycetota</taxon>
        <taxon>Actinomycetes</taxon>
        <taxon>Pseudonocardiales</taxon>
        <taxon>Pseudonocardiaceae</taxon>
        <taxon>Amycolatopsis</taxon>
    </lineage>
</organism>
<keyword evidence="5 9" id="KW-0132">Cell division</keyword>
<dbReference type="STRING" id="589385.SAMN05421504_104192"/>
<dbReference type="GO" id="GO:0004326">
    <property type="term" value="F:tetrahydrofolylpolyglutamate synthase activity"/>
    <property type="evidence" value="ECO:0007669"/>
    <property type="project" value="InterPro"/>
</dbReference>
<dbReference type="SUPFAM" id="SSF53623">
    <property type="entry name" value="MurD-like peptide ligases, catalytic domain"/>
    <property type="match status" value="1"/>
</dbReference>
<name>A0A1H3GBM2_9PSEU</name>
<evidence type="ECO:0000256" key="10">
    <source>
        <dbReference type="RuleBase" id="RU003664"/>
    </source>
</evidence>
<dbReference type="GO" id="GO:0071555">
    <property type="term" value="P:cell wall organization"/>
    <property type="evidence" value="ECO:0007669"/>
    <property type="project" value="UniProtKB-KW"/>
</dbReference>
<keyword evidence="9 10" id="KW-0961">Cell wall biogenesis/degradation</keyword>
<dbReference type="Gene3D" id="3.90.190.20">
    <property type="entry name" value="Mur ligase, C-terminal domain"/>
    <property type="match status" value="1"/>
</dbReference>
<keyword evidence="9 10" id="KW-0573">Peptidoglycan synthesis</keyword>
<evidence type="ECO:0000256" key="3">
    <source>
        <dbReference type="ARBA" id="ARBA00022490"/>
    </source>
</evidence>
<dbReference type="AlphaFoldDB" id="A0A1H3GBM2"/>
<dbReference type="HAMAP" id="MF_00639">
    <property type="entry name" value="MurD"/>
    <property type="match status" value="1"/>
</dbReference>
<evidence type="ECO:0000313" key="14">
    <source>
        <dbReference type="Proteomes" id="UP000199515"/>
    </source>
</evidence>
<keyword evidence="9 10" id="KW-0133">Cell shape</keyword>
<dbReference type="Gene3D" id="3.40.1190.10">
    <property type="entry name" value="Mur-like, catalytic domain"/>
    <property type="match status" value="1"/>
</dbReference>
<dbReference type="Pfam" id="PF02875">
    <property type="entry name" value="Mur_ligase_C"/>
    <property type="match status" value="1"/>
</dbReference>